<dbReference type="InterPro" id="IPR029188">
    <property type="entry name" value="Rrp14_N"/>
</dbReference>
<evidence type="ECO:0000313" key="7">
    <source>
        <dbReference type="EMBL" id="VEU19507.1"/>
    </source>
</evidence>
<dbReference type="OrthoDB" id="444809at2759"/>
<dbReference type="PANTHER" id="PTHR14369">
    <property type="entry name" value="SURFEIT LOCUS PROTEIN 6"/>
    <property type="match status" value="1"/>
</dbReference>
<feature type="compositionally biased region" description="Basic and acidic residues" evidence="4">
    <location>
        <begin position="212"/>
        <end position="228"/>
    </location>
</feature>
<gene>
    <name evidence="7" type="ORF">BRENAR_LOCUS244</name>
</gene>
<feature type="region of interest" description="Disordered" evidence="4">
    <location>
        <begin position="309"/>
        <end position="436"/>
    </location>
</feature>
<dbReference type="InParanoid" id="A0A448YF50"/>
<dbReference type="GO" id="GO:0042274">
    <property type="term" value="P:ribosomal small subunit biogenesis"/>
    <property type="evidence" value="ECO:0007669"/>
    <property type="project" value="TreeGrafter"/>
</dbReference>
<dbReference type="EMBL" id="CAACVR010000001">
    <property type="protein sequence ID" value="VEU19507.1"/>
    <property type="molecule type" value="Genomic_DNA"/>
</dbReference>
<feature type="compositionally biased region" description="Acidic residues" evidence="4">
    <location>
        <begin position="112"/>
        <end position="133"/>
    </location>
</feature>
<evidence type="ECO:0000259" key="6">
    <source>
        <dbReference type="Pfam" id="PF15459"/>
    </source>
</evidence>
<dbReference type="GO" id="GO:0005730">
    <property type="term" value="C:nucleolus"/>
    <property type="evidence" value="ECO:0007669"/>
    <property type="project" value="TreeGrafter"/>
</dbReference>
<dbReference type="Pfam" id="PF15459">
    <property type="entry name" value="RRP14"/>
    <property type="match status" value="1"/>
</dbReference>
<accession>A0A448YF50</accession>
<dbReference type="STRING" id="13370.A0A448YF50"/>
<dbReference type="PANTHER" id="PTHR14369:SF0">
    <property type="entry name" value="SURFEIT LOCUS PROTEIN 6"/>
    <property type="match status" value="1"/>
</dbReference>
<evidence type="ECO:0000256" key="4">
    <source>
        <dbReference type="SAM" id="MobiDB-lite"/>
    </source>
</evidence>
<feature type="compositionally biased region" description="Basic and acidic residues" evidence="4">
    <location>
        <begin position="87"/>
        <end position="104"/>
    </location>
</feature>
<feature type="compositionally biased region" description="Basic and acidic residues" evidence="4">
    <location>
        <begin position="365"/>
        <end position="404"/>
    </location>
</feature>
<keyword evidence="3" id="KW-0539">Nucleus</keyword>
<feature type="region of interest" description="Disordered" evidence="4">
    <location>
        <begin position="70"/>
        <end position="268"/>
    </location>
</feature>
<feature type="compositionally biased region" description="Basic residues" evidence="4">
    <location>
        <begin position="408"/>
        <end position="422"/>
    </location>
</feature>
<dbReference type="GO" id="GO:0003723">
    <property type="term" value="F:RNA binding"/>
    <property type="evidence" value="ECO:0007669"/>
    <property type="project" value="TreeGrafter"/>
</dbReference>
<name>A0A448YF50_BRENA</name>
<comment type="subcellular location">
    <subcellularLocation>
        <location evidence="1">Nucleus</location>
    </subcellularLocation>
</comment>
<feature type="domain" description="Ribosomal RNA-processing protein 14/surfeit locus protein 6 C-terminal" evidence="5">
    <location>
        <begin position="210"/>
        <end position="401"/>
    </location>
</feature>
<feature type="compositionally biased region" description="Basic residues" evidence="4">
    <location>
        <begin position="350"/>
        <end position="364"/>
    </location>
</feature>
<dbReference type="GO" id="GO:0042273">
    <property type="term" value="P:ribosomal large subunit biogenesis"/>
    <property type="evidence" value="ECO:0007669"/>
    <property type="project" value="TreeGrafter"/>
</dbReference>
<protein>
    <submittedName>
        <fullName evidence="7">DEKNAAC100232</fullName>
    </submittedName>
</protein>
<evidence type="ECO:0000256" key="2">
    <source>
        <dbReference type="ARBA" id="ARBA00005904"/>
    </source>
</evidence>
<dbReference type="GO" id="GO:0003677">
    <property type="term" value="F:DNA binding"/>
    <property type="evidence" value="ECO:0007669"/>
    <property type="project" value="TreeGrafter"/>
</dbReference>
<comment type="similarity">
    <text evidence="2">Belongs to the SURF6 family.</text>
</comment>
<sequence length="436" mass="50343">MVNSLEERLKEHSNTFDGLLSLIPAKYYYDEETSSQWKQKRKSNEERKQSKRMKLDPNLSREVTAEQVMKNREKTAKPVIIPGQGKKQVESKTEEKVSDSEGFIKDQPTLIFDDDGELKDGEVEKEEEEAEEEVSSKVMVKPEVSHRQKASKRVDKDSKPKKASLTEEEKKAKQKHLAELRAKLSIRINAMKAKRKAPGSDVPGAATSRQQILEERRRRWELKKEQQKQRKQQAGEEEASEAEEDSSSDDDDDDDEVEEDGTAGVFYGNIEFADGAKVTSDLSTIRKAKGKKGPAHKDIKSHLKKLEKEKQKLNSMEADTRESFEKKKQWTRAIASVEGEKVKDDEKLLKKALRRKEAGKRKTRKEWSGRVREVHEQKRAKQDRRQENLRIRKENKGRSRKDQVKQLPSHKKLSRANTKRSRAGFEGRLKTGKGRR</sequence>
<reference evidence="7 8" key="1">
    <citation type="submission" date="2018-12" db="EMBL/GenBank/DDBJ databases">
        <authorList>
            <person name="Tiukova I."/>
            <person name="Dainat J."/>
        </authorList>
    </citation>
    <scope>NUCLEOTIDE SEQUENCE [LARGE SCALE GENOMIC DNA]</scope>
</reference>
<dbReference type="Proteomes" id="UP000290900">
    <property type="component" value="Unassembled WGS sequence"/>
</dbReference>
<feature type="region of interest" description="Disordered" evidence="4">
    <location>
        <begin position="33"/>
        <end position="56"/>
    </location>
</feature>
<dbReference type="InterPro" id="IPR029190">
    <property type="entry name" value="Rrp14/SURF6_C"/>
</dbReference>
<dbReference type="Pfam" id="PF04935">
    <property type="entry name" value="SURF6"/>
    <property type="match status" value="1"/>
</dbReference>
<feature type="compositionally biased region" description="Basic and acidic residues" evidence="4">
    <location>
        <begin position="338"/>
        <end position="349"/>
    </location>
</feature>
<feature type="domain" description="Ribosomal RNA-processing protein 14 N-terminal" evidence="6">
    <location>
        <begin position="8"/>
        <end position="57"/>
    </location>
</feature>
<evidence type="ECO:0000313" key="8">
    <source>
        <dbReference type="Proteomes" id="UP000290900"/>
    </source>
</evidence>
<feature type="compositionally biased region" description="Basic and acidic residues" evidence="4">
    <location>
        <begin position="152"/>
        <end position="182"/>
    </location>
</feature>
<keyword evidence="8" id="KW-1185">Reference proteome</keyword>
<dbReference type="FunCoup" id="A0A448YF50">
    <property type="interactions" value="328"/>
</dbReference>
<organism evidence="7 8">
    <name type="scientific">Brettanomyces naardenensis</name>
    <name type="common">Yeast</name>
    <dbReference type="NCBI Taxonomy" id="13370"/>
    <lineage>
        <taxon>Eukaryota</taxon>
        <taxon>Fungi</taxon>
        <taxon>Dikarya</taxon>
        <taxon>Ascomycota</taxon>
        <taxon>Saccharomycotina</taxon>
        <taxon>Pichiomycetes</taxon>
        <taxon>Pichiales</taxon>
        <taxon>Pichiaceae</taxon>
        <taxon>Brettanomyces</taxon>
    </lineage>
</organism>
<evidence type="ECO:0000259" key="5">
    <source>
        <dbReference type="Pfam" id="PF04935"/>
    </source>
</evidence>
<feature type="compositionally biased region" description="Basic and acidic residues" evidence="4">
    <location>
        <begin position="309"/>
        <end position="328"/>
    </location>
</feature>
<evidence type="ECO:0000256" key="3">
    <source>
        <dbReference type="ARBA" id="ARBA00023242"/>
    </source>
</evidence>
<dbReference type="InterPro" id="IPR007019">
    <property type="entry name" value="SURF6"/>
</dbReference>
<proteinExistence type="inferred from homology"/>
<feature type="compositionally biased region" description="Acidic residues" evidence="4">
    <location>
        <begin position="235"/>
        <end position="261"/>
    </location>
</feature>
<evidence type="ECO:0000256" key="1">
    <source>
        <dbReference type="ARBA" id="ARBA00004123"/>
    </source>
</evidence>
<dbReference type="AlphaFoldDB" id="A0A448YF50"/>